<evidence type="ECO:0000313" key="16">
    <source>
        <dbReference type="EMBL" id="SFQ86457.1"/>
    </source>
</evidence>
<keyword evidence="16" id="KW-0675">Receptor</keyword>
<dbReference type="Proteomes" id="UP000242815">
    <property type="component" value="Unassembled WGS sequence"/>
</dbReference>
<evidence type="ECO:0000313" key="17">
    <source>
        <dbReference type="Proteomes" id="UP000242815"/>
    </source>
</evidence>
<dbReference type="GO" id="GO:0009279">
    <property type="term" value="C:cell outer membrane"/>
    <property type="evidence" value="ECO:0007669"/>
    <property type="project" value="UniProtKB-SubCell"/>
</dbReference>
<dbReference type="InterPro" id="IPR000531">
    <property type="entry name" value="Beta-barrel_TonB"/>
</dbReference>
<evidence type="ECO:0000256" key="13">
    <source>
        <dbReference type="SAM" id="SignalP"/>
    </source>
</evidence>
<dbReference type="OrthoDB" id="9764669at2"/>
<dbReference type="InterPro" id="IPR037066">
    <property type="entry name" value="Plug_dom_sf"/>
</dbReference>
<dbReference type="InterPro" id="IPR012910">
    <property type="entry name" value="Plug_dom"/>
</dbReference>
<name>A0A1I6BZY6_9GAMM</name>
<dbReference type="PANTHER" id="PTHR30069">
    <property type="entry name" value="TONB-DEPENDENT OUTER MEMBRANE RECEPTOR"/>
    <property type="match status" value="1"/>
</dbReference>
<dbReference type="Pfam" id="PF07715">
    <property type="entry name" value="Plug"/>
    <property type="match status" value="1"/>
</dbReference>
<comment type="subcellular location">
    <subcellularLocation>
        <location evidence="1 10">Cell outer membrane</location>
        <topology evidence="1 10">Multi-pass membrane protein</topology>
    </subcellularLocation>
</comment>
<dbReference type="SUPFAM" id="SSF56935">
    <property type="entry name" value="Porins"/>
    <property type="match status" value="1"/>
</dbReference>
<dbReference type="GO" id="GO:0044718">
    <property type="term" value="P:siderophore transmembrane transport"/>
    <property type="evidence" value="ECO:0007669"/>
    <property type="project" value="TreeGrafter"/>
</dbReference>
<evidence type="ECO:0000256" key="1">
    <source>
        <dbReference type="ARBA" id="ARBA00004571"/>
    </source>
</evidence>
<dbReference type="Pfam" id="PF00593">
    <property type="entry name" value="TonB_dep_Rec_b-barrel"/>
    <property type="match status" value="1"/>
</dbReference>
<dbReference type="InterPro" id="IPR010917">
    <property type="entry name" value="TonB_rcpt_CS"/>
</dbReference>
<dbReference type="CDD" id="cd01347">
    <property type="entry name" value="ligand_gated_channel"/>
    <property type="match status" value="1"/>
</dbReference>
<dbReference type="RefSeq" id="WP_090540034.1">
    <property type="nucleotide sequence ID" value="NZ_FOYD01000009.1"/>
</dbReference>
<evidence type="ECO:0000256" key="12">
    <source>
        <dbReference type="RuleBase" id="RU003357"/>
    </source>
</evidence>
<keyword evidence="9 10" id="KW-0998">Cell outer membrane</keyword>
<dbReference type="InterPro" id="IPR036942">
    <property type="entry name" value="Beta-barrel_TonB_sf"/>
</dbReference>
<gene>
    <name evidence="16" type="ORF">SAMN05216578_109118</name>
</gene>
<keyword evidence="8 10" id="KW-0472">Membrane</keyword>
<evidence type="ECO:0000256" key="2">
    <source>
        <dbReference type="ARBA" id="ARBA00022448"/>
    </source>
</evidence>
<evidence type="ECO:0000256" key="3">
    <source>
        <dbReference type="ARBA" id="ARBA00022452"/>
    </source>
</evidence>
<keyword evidence="3 10" id="KW-1134">Transmembrane beta strand</keyword>
<evidence type="ECO:0000256" key="6">
    <source>
        <dbReference type="ARBA" id="ARBA00023065"/>
    </source>
</evidence>
<evidence type="ECO:0000259" key="14">
    <source>
        <dbReference type="Pfam" id="PF00593"/>
    </source>
</evidence>
<keyword evidence="6" id="KW-0406">Ion transport</keyword>
<dbReference type="AlphaFoldDB" id="A0A1I6BZY6"/>
<feature type="domain" description="TonB-dependent receptor plug" evidence="15">
    <location>
        <begin position="49"/>
        <end position="162"/>
    </location>
</feature>
<feature type="domain" description="TonB-dependent receptor-like beta-barrel" evidence="14">
    <location>
        <begin position="292"/>
        <end position="696"/>
    </location>
</feature>
<feature type="signal peptide" evidence="13">
    <location>
        <begin position="1"/>
        <end position="28"/>
    </location>
</feature>
<feature type="short sequence motif" description="TonB C-terminal box" evidence="11">
    <location>
        <begin position="731"/>
        <end position="748"/>
    </location>
</feature>
<dbReference type="GO" id="GO:0015344">
    <property type="term" value="F:siderophore uptake transmembrane transporter activity"/>
    <property type="evidence" value="ECO:0007669"/>
    <property type="project" value="TreeGrafter"/>
</dbReference>
<keyword evidence="4 10" id="KW-0812">Transmembrane</keyword>
<evidence type="ECO:0000256" key="5">
    <source>
        <dbReference type="ARBA" id="ARBA00022729"/>
    </source>
</evidence>
<evidence type="ECO:0000256" key="7">
    <source>
        <dbReference type="ARBA" id="ARBA00023077"/>
    </source>
</evidence>
<keyword evidence="7 12" id="KW-0798">TonB box</keyword>
<reference evidence="16 17" key="1">
    <citation type="submission" date="2016-10" db="EMBL/GenBank/DDBJ databases">
        <authorList>
            <person name="de Groot N.N."/>
        </authorList>
    </citation>
    <scope>NUCLEOTIDE SEQUENCE [LARGE SCALE GENOMIC DNA]</scope>
    <source>
        <strain evidence="16 17">JCM 18415</strain>
    </source>
</reference>
<evidence type="ECO:0000256" key="9">
    <source>
        <dbReference type="ARBA" id="ARBA00023237"/>
    </source>
</evidence>
<dbReference type="Gene3D" id="2.40.170.20">
    <property type="entry name" value="TonB-dependent receptor, beta-barrel domain"/>
    <property type="match status" value="1"/>
</dbReference>
<dbReference type="PROSITE" id="PS01156">
    <property type="entry name" value="TONB_DEPENDENT_REC_2"/>
    <property type="match status" value="1"/>
</dbReference>
<dbReference type="PROSITE" id="PS52016">
    <property type="entry name" value="TONB_DEPENDENT_REC_3"/>
    <property type="match status" value="1"/>
</dbReference>
<dbReference type="PANTHER" id="PTHR30069:SF53">
    <property type="entry name" value="COLICIN I RECEPTOR-RELATED"/>
    <property type="match status" value="1"/>
</dbReference>
<keyword evidence="2 10" id="KW-0813">Transport</keyword>
<keyword evidence="5 13" id="KW-0732">Signal</keyword>
<dbReference type="InterPro" id="IPR039426">
    <property type="entry name" value="TonB-dep_rcpt-like"/>
</dbReference>
<dbReference type="EMBL" id="FOYD01000009">
    <property type="protein sequence ID" value="SFQ86457.1"/>
    <property type="molecule type" value="Genomic_DNA"/>
</dbReference>
<feature type="chain" id="PRO_5017246879" evidence="13">
    <location>
        <begin position="29"/>
        <end position="748"/>
    </location>
</feature>
<protein>
    <submittedName>
        <fullName evidence="16">Outer membrane receptor for ferrienterochelin and colicins</fullName>
    </submittedName>
</protein>
<dbReference type="STRING" id="1002526.SAMN05216578_109118"/>
<organism evidence="16 17">
    <name type="scientific">Halopseudomonas formosensis</name>
    <dbReference type="NCBI Taxonomy" id="1002526"/>
    <lineage>
        <taxon>Bacteria</taxon>
        <taxon>Pseudomonadati</taxon>
        <taxon>Pseudomonadota</taxon>
        <taxon>Gammaproteobacteria</taxon>
        <taxon>Pseudomonadales</taxon>
        <taxon>Pseudomonadaceae</taxon>
        <taxon>Halopseudomonas</taxon>
    </lineage>
</organism>
<evidence type="ECO:0000256" key="11">
    <source>
        <dbReference type="PROSITE-ProRule" id="PRU10144"/>
    </source>
</evidence>
<sequence length="748" mass="80589">MLHTSTALPGSRAVVGTLALLAASVALANQQSVRLADTVVTAAGFEQKVTDAPASISVISQEDLQRKRYGNLAQALEDVEGIDVRQGTGKTGGLNISIRGMPSQYTLILIDGRRQNAAGNVTPNGFNETSTSFMPPMSAIERIEVIRGPMSTLYGSDAMGGVVNIITKKVASEWAGSISLDHTFQENRDYGDASKASLYASGPLIEGLMGLAVRGSLYDRSASDLSFDNDSTVSKRGAAPVEGRNDTVGARLTLTPHENHDFALDFERGRQVYDNDDCQLGNLDGKATGSATGGCAADAPTAHGYKDELRFEREQVALTHTGRLGFGVLDSSLMHNTTETLGRTIPGRSAGGDIGTPLPAAPWATVGDDRKLETTNLVLDSKLVAPVGDAHILTVGGQWWKAEMTDDIAGTDFEQTSWALFSEDEWRLRDDLALTLGVRYDDHESFGGNVSPRAYLVWNATDSWTLKGGVSRGYKTPDLNDLHDGINGITAQGRAVTVGNPDLDPETSTNTEFGVYYDNLAGFNANATLFHNKFKDKIASGPLIIDHPLCLGNETTNGTPNPGCSPLINVDEAVTKGLELAGGWQFAPAWKLNANYTYTDSEQKSGANKGAAFTNTPRHMLNASLNWSASDRLELWFKGEYRGKRDRFTSLYQNLSQENQAVQSQVGDLKAYEVFHLGGSFRASDNVTLNATIYNLFDKDFLDGGIYQYTSGGVTNTGWASHYTHSAQSTTGTLEEGRRLWLSATVDF</sequence>
<evidence type="ECO:0000256" key="8">
    <source>
        <dbReference type="ARBA" id="ARBA00023136"/>
    </source>
</evidence>
<proteinExistence type="inferred from homology"/>
<evidence type="ECO:0000256" key="10">
    <source>
        <dbReference type="PROSITE-ProRule" id="PRU01360"/>
    </source>
</evidence>
<comment type="similarity">
    <text evidence="10 12">Belongs to the TonB-dependent receptor family.</text>
</comment>
<accession>A0A1I6BZY6</accession>
<dbReference type="Gene3D" id="2.170.130.10">
    <property type="entry name" value="TonB-dependent receptor, plug domain"/>
    <property type="match status" value="1"/>
</dbReference>
<evidence type="ECO:0000259" key="15">
    <source>
        <dbReference type="Pfam" id="PF07715"/>
    </source>
</evidence>
<evidence type="ECO:0000256" key="4">
    <source>
        <dbReference type="ARBA" id="ARBA00022692"/>
    </source>
</evidence>